<dbReference type="GO" id="GO:0046872">
    <property type="term" value="F:metal ion binding"/>
    <property type="evidence" value="ECO:0007669"/>
    <property type="project" value="UniProtKB-KW"/>
</dbReference>
<keyword evidence="7" id="KW-1185">Reference proteome</keyword>
<dbReference type="OrthoDB" id="9767366at2"/>
<dbReference type="InterPro" id="IPR032466">
    <property type="entry name" value="Metal_Hydrolase"/>
</dbReference>
<feature type="domain" description="Aminodeoxyfutalosine deaminase/Imidazolonepropionase-like composite" evidence="5">
    <location>
        <begin position="18"/>
        <end position="41"/>
    </location>
</feature>
<dbReference type="RefSeq" id="WP_119356998.1">
    <property type="nucleotide sequence ID" value="NZ_BJXM01000017.1"/>
</dbReference>
<dbReference type="CDD" id="cd01300">
    <property type="entry name" value="YtcJ_like"/>
    <property type="match status" value="1"/>
</dbReference>
<accession>A0A399F8Z1</accession>
<evidence type="ECO:0000259" key="5">
    <source>
        <dbReference type="Pfam" id="PF22039"/>
    </source>
</evidence>
<dbReference type="SUPFAM" id="SSF51338">
    <property type="entry name" value="Composite domain of metallo-dependent hydrolases"/>
    <property type="match status" value="1"/>
</dbReference>
<dbReference type="InterPro" id="IPR013108">
    <property type="entry name" value="Amidohydro_3"/>
</dbReference>
<dbReference type="AlphaFoldDB" id="A0A399F8Z1"/>
<evidence type="ECO:0000256" key="1">
    <source>
        <dbReference type="ARBA" id="ARBA00022723"/>
    </source>
</evidence>
<evidence type="ECO:0000256" key="3">
    <source>
        <dbReference type="ARBA" id="ARBA00022833"/>
    </source>
</evidence>
<gene>
    <name evidence="6" type="primary">nfdA_1</name>
    <name evidence="6" type="ORF">Mgrana_01500</name>
</gene>
<protein>
    <submittedName>
        <fullName evidence="6">N-substituted formamide deformylase</fullName>
        <ecNumber evidence="6">3.5.1.91</ecNumber>
    </submittedName>
</protein>
<dbReference type="Gene3D" id="2.30.40.10">
    <property type="entry name" value="Urease, subunit C, domain 1"/>
    <property type="match status" value="1"/>
</dbReference>
<dbReference type="GO" id="GO:0016810">
    <property type="term" value="F:hydrolase activity, acting on carbon-nitrogen (but not peptide) bonds"/>
    <property type="evidence" value="ECO:0007669"/>
    <property type="project" value="InterPro"/>
</dbReference>
<evidence type="ECO:0000313" key="7">
    <source>
        <dbReference type="Proteomes" id="UP000266178"/>
    </source>
</evidence>
<feature type="domain" description="Amidohydrolase 3" evidence="4">
    <location>
        <begin position="50"/>
        <end position="461"/>
    </location>
</feature>
<proteinExistence type="predicted"/>
<keyword evidence="1" id="KW-0479">Metal-binding</keyword>
<keyword evidence="2 6" id="KW-0378">Hydrolase</keyword>
<dbReference type="Gene3D" id="3.20.20.140">
    <property type="entry name" value="Metal-dependent hydrolases"/>
    <property type="match status" value="1"/>
</dbReference>
<dbReference type="SUPFAM" id="SSF51556">
    <property type="entry name" value="Metallo-dependent hydrolases"/>
    <property type="match status" value="1"/>
</dbReference>
<dbReference type="Gene3D" id="3.10.310.70">
    <property type="match status" value="1"/>
</dbReference>
<evidence type="ECO:0000313" key="6">
    <source>
        <dbReference type="EMBL" id="RIH92600.1"/>
    </source>
</evidence>
<dbReference type="PANTHER" id="PTHR22642">
    <property type="entry name" value="IMIDAZOLONEPROPIONASE"/>
    <property type="match status" value="1"/>
</dbReference>
<dbReference type="Pfam" id="PF07969">
    <property type="entry name" value="Amidohydro_3"/>
    <property type="match status" value="1"/>
</dbReference>
<dbReference type="PANTHER" id="PTHR22642:SF2">
    <property type="entry name" value="PROTEIN LONG AFTER FAR-RED 3"/>
    <property type="match status" value="1"/>
</dbReference>
<keyword evidence="3" id="KW-0862">Zinc</keyword>
<reference evidence="6 7" key="1">
    <citation type="submission" date="2018-08" db="EMBL/GenBank/DDBJ databases">
        <title>Meiothermus granaticius genome AF-68 sequencing project.</title>
        <authorList>
            <person name="Da Costa M.S."/>
            <person name="Albuquerque L."/>
            <person name="Raposo P."/>
            <person name="Froufe H.J.C."/>
            <person name="Barroso C.S."/>
            <person name="Egas C."/>
        </authorList>
    </citation>
    <scope>NUCLEOTIDE SEQUENCE [LARGE SCALE GENOMIC DNA]</scope>
    <source>
        <strain evidence="6 7">AF-68</strain>
    </source>
</reference>
<sequence>MLLSGNVWTMTELGQAEAVYLEGNRIAAVGGLEDLRTRYPGTRSVRLERITPGLHDAHTHPLQWGEALGLLDLAGVNDPREAAQRVAAQVREIPPGAWIRGVGYLFEGYPSSELLDQAAPHHPVFLRSRDLHSGWANRQAMEAAGLSARTPDPPGGALVRDSGGNPSGYLLEHAQDLLLGATPKPGLAELERGLRDLAARGYTATHHMGSCPLELAERLARSDQLPLRLWWALDKEAWRGVEPGWRGERLEVAAVKFFVDGALGSRTAWMVEPYPDGSHGMPLDPLEFIHREGAEALRQGFGVVVHAIGTQAVRGLLDVFSGLAPLATGRPLRMEHVQHVRDEDLPRFRGLPLALSLQPMHALEDAALVRHHLPGREHEAFRLRDLWATGLPLAFGSDAPVAKPEVLDNLQAALHPPLGNGQALSLEQALWAHTRGAALAAGWNQQGWIRPGAPADLTLWEGGKPVGRVLAGQLELS</sequence>
<evidence type="ECO:0000256" key="2">
    <source>
        <dbReference type="ARBA" id="ARBA00022801"/>
    </source>
</evidence>
<comment type="caution">
    <text evidence="6">The sequence shown here is derived from an EMBL/GenBank/DDBJ whole genome shotgun (WGS) entry which is preliminary data.</text>
</comment>
<dbReference type="EC" id="3.5.1.91" evidence="6"/>
<dbReference type="Proteomes" id="UP000266178">
    <property type="component" value="Unassembled WGS sequence"/>
</dbReference>
<dbReference type="InterPro" id="IPR033932">
    <property type="entry name" value="YtcJ-like"/>
</dbReference>
<organism evidence="6 7">
    <name type="scientific">Meiothermus granaticius NBRC 107808</name>
    <dbReference type="NCBI Taxonomy" id="1227551"/>
    <lineage>
        <taxon>Bacteria</taxon>
        <taxon>Thermotogati</taxon>
        <taxon>Deinococcota</taxon>
        <taxon>Deinococci</taxon>
        <taxon>Thermales</taxon>
        <taxon>Thermaceae</taxon>
        <taxon>Meiothermus</taxon>
    </lineage>
</organism>
<dbReference type="EMBL" id="QWLB01000017">
    <property type="protein sequence ID" value="RIH92600.1"/>
    <property type="molecule type" value="Genomic_DNA"/>
</dbReference>
<dbReference type="Pfam" id="PF22039">
    <property type="entry name" value="HUTI_composite_bact"/>
    <property type="match status" value="1"/>
</dbReference>
<name>A0A399F8Z1_9DEIN</name>
<dbReference type="InterPro" id="IPR011059">
    <property type="entry name" value="Metal-dep_hydrolase_composite"/>
</dbReference>
<evidence type="ECO:0000259" key="4">
    <source>
        <dbReference type="Pfam" id="PF07969"/>
    </source>
</evidence>
<dbReference type="InterPro" id="IPR054418">
    <property type="entry name" value="MQNX/HUTI_composite_N"/>
</dbReference>